<name>A0ACC0H9P7_9ERIC</name>
<proteinExistence type="predicted"/>
<reference evidence="1 2" key="1">
    <citation type="journal article" date="2022" name="Plant J.">
        <title>Chromosome-level genome of Camellia lanceoleosa provides a valuable resource for understanding genome evolution and self-incompatibility.</title>
        <authorList>
            <person name="Gong W."/>
            <person name="Xiao S."/>
            <person name="Wang L."/>
            <person name="Liao Z."/>
            <person name="Chang Y."/>
            <person name="Mo W."/>
            <person name="Hu G."/>
            <person name="Li W."/>
            <person name="Zhao G."/>
            <person name="Zhu H."/>
            <person name="Hu X."/>
            <person name="Ji K."/>
            <person name="Xiang X."/>
            <person name="Song Q."/>
            <person name="Yuan D."/>
            <person name="Jin S."/>
            <person name="Zhang L."/>
        </authorList>
    </citation>
    <scope>NUCLEOTIDE SEQUENCE [LARGE SCALE GENOMIC DNA]</scope>
    <source>
        <strain evidence="1">SQ_2022a</strain>
    </source>
</reference>
<accession>A0ACC0H9P7</accession>
<dbReference type="EMBL" id="CM045764">
    <property type="protein sequence ID" value="KAI8009135.1"/>
    <property type="molecule type" value="Genomic_DNA"/>
</dbReference>
<dbReference type="Proteomes" id="UP001060215">
    <property type="component" value="Chromosome 7"/>
</dbReference>
<evidence type="ECO:0000313" key="2">
    <source>
        <dbReference type="Proteomes" id="UP001060215"/>
    </source>
</evidence>
<protein>
    <submittedName>
        <fullName evidence="1">Uncharacterized protein</fullName>
    </submittedName>
</protein>
<comment type="caution">
    <text evidence="1">The sequence shown here is derived from an EMBL/GenBank/DDBJ whole genome shotgun (WGS) entry which is preliminary data.</text>
</comment>
<gene>
    <name evidence="1" type="ORF">LOK49_LG07G03019</name>
</gene>
<keyword evidence="2" id="KW-1185">Reference proteome</keyword>
<evidence type="ECO:0000313" key="1">
    <source>
        <dbReference type="EMBL" id="KAI8009135.1"/>
    </source>
</evidence>
<organism evidence="1 2">
    <name type="scientific">Camellia lanceoleosa</name>
    <dbReference type="NCBI Taxonomy" id="1840588"/>
    <lineage>
        <taxon>Eukaryota</taxon>
        <taxon>Viridiplantae</taxon>
        <taxon>Streptophyta</taxon>
        <taxon>Embryophyta</taxon>
        <taxon>Tracheophyta</taxon>
        <taxon>Spermatophyta</taxon>
        <taxon>Magnoliopsida</taxon>
        <taxon>eudicotyledons</taxon>
        <taxon>Gunneridae</taxon>
        <taxon>Pentapetalae</taxon>
        <taxon>asterids</taxon>
        <taxon>Ericales</taxon>
        <taxon>Theaceae</taxon>
        <taxon>Camellia</taxon>
    </lineage>
</organism>
<sequence length="114" mass="13267">MEACQRLASHRLFDVHVKAIGDIHIDDHHSNEDVALAIGTDHKLKNDSQRFDKDNNNDEARSQTGRHGSFCLLAQPPFQLSNPLTQSYKWLSFLTTAKRFSLLMKLLLRRRRRR</sequence>